<evidence type="ECO:0000259" key="2">
    <source>
        <dbReference type="PROSITE" id="PS51781"/>
    </source>
</evidence>
<keyword evidence="4" id="KW-1185">Reference proteome</keyword>
<dbReference type="SMART" id="SM00287">
    <property type="entry name" value="SH3b"/>
    <property type="match status" value="3"/>
</dbReference>
<proteinExistence type="predicted"/>
<accession>A0A0U1QRU9</accession>
<protein>
    <recommendedName>
        <fullName evidence="2">SH3b domain-containing protein</fullName>
    </recommendedName>
</protein>
<evidence type="ECO:0000313" key="3">
    <source>
        <dbReference type="EMBL" id="KLI03533.1"/>
    </source>
</evidence>
<dbReference type="PANTHER" id="PTHR34408:SF1">
    <property type="entry name" value="GLYCOSYL HYDROLASE FAMILY 19 DOMAIN-CONTAINING PROTEIN HI_1415"/>
    <property type="match status" value="1"/>
</dbReference>
<evidence type="ECO:0000256" key="1">
    <source>
        <dbReference type="SAM" id="SignalP"/>
    </source>
</evidence>
<dbReference type="STRING" id="1069536.SINU_02060"/>
<dbReference type="RefSeq" id="WP_047034789.1">
    <property type="nucleotide sequence ID" value="NZ_AFVQ02000029.1"/>
</dbReference>
<feature type="signal peptide" evidence="1">
    <location>
        <begin position="1"/>
        <end position="31"/>
    </location>
</feature>
<dbReference type="InterPro" id="IPR003646">
    <property type="entry name" value="SH3-like_bac-type"/>
</dbReference>
<dbReference type="EMBL" id="AFVQ02000029">
    <property type="protein sequence ID" value="KLI03533.1"/>
    <property type="molecule type" value="Genomic_DNA"/>
</dbReference>
<name>A0A0U1QRU9_9BACL</name>
<feature type="non-terminal residue" evidence="3">
    <location>
        <position position="245"/>
    </location>
</feature>
<dbReference type="InterPro" id="IPR052354">
    <property type="entry name" value="Cell_Wall_Dynamics_Protein"/>
</dbReference>
<organism evidence="3 4">
    <name type="scientific">Sporolactobacillus inulinus CASD</name>
    <dbReference type="NCBI Taxonomy" id="1069536"/>
    <lineage>
        <taxon>Bacteria</taxon>
        <taxon>Bacillati</taxon>
        <taxon>Bacillota</taxon>
        <taxon>Bacilli</taxon>
        <taxon>Bacillales</taxon>
        <taxon>Sporolactobacillaceae</taxon>
        <taxon>Sporolactobacillus</taxon>
    </lineage>
</organism>
<dbReference type="PANTHER" id="PTHR34408">
    <property type="entry name" value="FAMILY PROTEIN, PUTATIVE-RELATED"/>
    <property type="match status" value="1"/>
</dbReference>
<dbReference type="OrthoDB" id="2455924at2"/>
<feature type="domain" description="SH3b" evidence="2">
    <location>
        <begin position="117"/>
        <end position="180"/>
    </location>
</feature>
<sequence length="245" mass="25829">MSPDRQFTLVGTVAAAAAVAAVAGVPNHASAETFDAYKAKATTNVNVRSTPGTDQPAIGLLKRDQTFDVIGIDKKSEKGNWLKIKHEGRTAYVDGYYTERVEETKEAVPTLSVQSVASYQGVTTDNLNVRLLPSEEGTILKTLARGTTVTVTGKTSDGWLEIDYKGGAAYVAAKYITAEKSAATSVSTLSTETTLYSGTTTANLNVRSGAGTSHKILTTLKKGSRVEVVSEAGGWLKIKYNGGTG</sequence>
<dbReference type="PROSITE" id="PS51781">
    <property type="entry name" value="SH3B"/>
    <property type="match status" value="3"/>
</dbReference>
<keyword evidence="1" id="KW-0732">Signal</keyword>
<evidence type="ECO:0000313" key="4">
    <source>
        <dbReference type="Proteomes" id="UP000035553"/>
    </source>
</evidence>
<feature type="domain" description="SH3b" evidence="2">
    <location>
        <begin position="192"/>
        <end position="245"/>
    </location>
</feature>
<dbReference type="Proteomes" id="UP000035553">
    <property type="component" value="Unassembled WGS sequence"/>
</dbReference>
<feature type="chain" id="PRO_5006713820" description="SH3b domain-containing protein" evidence="1">
    <location>
        <begin position="32"/>
        <end position="245"/>
    </location>
</feature>
<comment type="caution">
    <text evidence="3">The sequence shown here is derived from an EMBL/GenBank/DDBJ whole genome shotgun (WGS) entry which is preliminary data.</text>
</comment>
<feature type="domain" description="SH3b" evidence="2">
    <location>
        <begin position="34"/>
        <end position="102"/>
    </location>
</feature>
<dbReference type="AlphaFoldDB" id="A0A0U1QRU9"/>
<reference evidence="3 4" key="1">
    <citation type="journal article" date="2011" name="J. Bacteriol.">
        <title>Draft genome sequence of Sporolactobacillus inulinus strain CASD, an efficient D-lactic acid-producing bacterium with high-concentration lactate tolerance capability.</title>
        <authorList>
            <person name="Yu B."/>
            <person name="Su F."/>
            <person name="Wang L."/>
            <person name="Xu K."/>
            <person name="Zhao B."/>
            <person name="Xu P."/>
        </authorList>
    </citation>
    <scope>NUCLEOTIDE SEQUENCE [LARGE SCALE GENOMIC DNA]</scope>
    <source>
        <strain evidence="3 4">CASD</strain>
    </source>
</reference>
<dbReference type="Gene3D" id="2.30.30.40">
    <property type="entry name" value="SH3 Domains"/>
    <property type="match status" value="3"/>
</dbReference>
<gene>
    <name evidence="3" type="ORF">SINU_02060</name>
</gene>
<dbReference type="Pfam" id="PF08239">
    <property type="entry name" value="SH3_3"/>
    <property type="match status" value="3"/>
</dbReference>